<dbReference type="RefSeq" id="WP_220682576.1">
    <property type="nucleotide sequence ID" value="NZ_CP037968.1"/>
</dbReference>
<evidence type="ECO:0000256" key="2">
    <source>
        <dbReference type="SAM" id="Phobius"/>
    </source>
</evidence>
<keyword evidence="2" id="KW-0472">Membrane</keyword>
<evidence type="ECO:0000256" key="1">
    <source>
        <dbReference type="SAM" id="MobiDB-lite"/>
    </source>
</evidence>
<dbReference type="OrthoDB" id="359560at2157"/>
<feature type="transmembrane region" description="Helical" evidence="2">
    <location>
        <begin position="223"/>
        <end position="238"/>
    </location>
</feature>
<organism evidence="3 4">
    <name type="scientific">Methanofollis formosanus</name>
    <dbReference type="NCBI Taxonomy" id="299308"/>
    <lineage>
        <taxon>Archaea</taxon>
        <taxon>Methanobacteriati</taxon>
        <taxon>Methanobacteriota</taxon>
        <taxon>Stenosarchaea group</taxon>
        <taxon>Methanomicrobia</taxon>
        <taxon>Methanomicrobiales</taxon>
        <taxon>Methanomicrobiaceae</taxon>
        <taxon>Methanofollis</taxon>
    </lineage>
</organism>
<keyword evidence="4" id="KW-1185">Reference proteome</keyword>
<accession>A0A8G1EFI6</accession>
<keyword evidence="2" id="KW-1133">Transmembrane helix</keyword>
<reference evidence="3" key="2">
    <citation type="submission" date="2019-03" db="EMBL/GenBank/DDBJ databases">
        <authorList>
            <person name="Chen S.-C."/>
            <person name="Wu S.-Y."/>
            <person name="Lai M.-C."/>
        </authorList>
    </citation>
    <scope>NUCLEOTIDE SEQUENCE</scope>
    <source>
        <strain evidence="3">ML15</strain>
    </source>
</reference>
<evidence type="ECO:0000313" key="3">
    <source>
        <dbReference type="EMBL" id="QYZ78808.1"/>
    </source>
</evidence>
<dbReference type="KEGG" id="mfk:E2N92_04870"/>
<dbReference type="Proteomes" id="UP000826709">
    <property type="component" value="Chromosome"/>
</dbReference>
<feature type="transmembrane region" description="Helical" evidence="2">
    <location>
        <begin position="285"/>
        <end position="308"/>
    </location>
</feature>
<name>A0A8G1EFI6_9EURY</name>
<feature type="compositionally biased region" description="Acidic residues" evidence="1">
    <location>
        <begin position="187"/>
        <end position="199"/>
    </location>
</feature>
<keyword evidence="2" id="KW-0812">Transmembrane</keyword>
<feature type="compositionally biased region" description="Low complexity" evidence="1">
    <location>
        <begin position="204"/>
        <end position="217"/>
    </location>
</feature>
<feature type="transmembrane region" description="Helical" evidence="2">
    <location>
        <begin position="258"/>
        <end position="279"/>
    </location>
</feature>
<dbReference type="EMBL" id="CP037968">
    <property type="protein sequence ID" value="QYZ78808.1"/>
    <property type="molecule type" value="Genomic_DNA"/>
</dbReference>
<reference evidence="3" key="1">
    <citation type="journal article" date="2005" name="Int. J. Syst. Evol. Microbiol.">
        <title>Methanofollis formosanus sp. nov., isolated from a fish pond.</title>
        <authorList>
            <person name="Wu S.Y."/>
            <person name="Chen S.C."/>
            <person name="Lai M.C."/>
        </authorList>
    </citation>
    <scope>NUCLEOTIDE SEQUENCE</scope>
    <source>
        <strain evidence="3">ML15</strain>
    </source>
</reference>
<gene>
    <name evidence="3" type="ORF">E2N92_04870</name>
</gene>
<protein>
    <submittedName>
        <fullName evidence="3">Uncharacterized protein</fullName>
    </submittedName>
</protein>
<dbReference type="AlphaFoldDB" id="A0A8G1EFI6"/>
<sequence length="356" mass="37849">MRATTYLLAAVLVISLATPVFAAEIDLVVDKGASLSWNEEGIKPGEEGETVVTLRNAGSRPGTLSLWVSGLTESDGGGDGAALGRYLFFTLSGERLESGVTFPANLAAFPHGPDDRNTIGISRLDAGESVNLTWHWEFQEIYKPQNDAQGDAISFEVTYLLTEIPGPPSPPGPGGGGGVNPLPSLPVEEDDRPENESWEEDRPTVSPTPGSLPPSTTRGRGPMFHWIPALLGIALLAYSHNRASSRGMLPQGSERETLVGMLMVLAGAGVAVAEVGYPGQTGPGGYYHALAGTLAAAMVSLVIASYYTDRGRLWRLRRSELYPHRTVRTITLLLLITLLTGVLIVLTGWVAPVLTP</sequence>
<feature type="transmembrane region" description="Helical" evidence="2">
    <location>
        <begin position="329"/>
        <end position="351"/>
    </location>
</feature>
<evidence type="ECO:0000313" key="4">
    <source>
        <dbReference type="Proteomes" id="UP000826709"/>
    </source>
</evidence>
<proteinExistence type="predicted"/>
<feature type="region of interest" description="Disordered" evidence="1">
    <location>
        <begin position="163"/>
        <end position="219"/>
    </location>
</feature>